<feature type="non-terminal residue" evidence="1">
    <location>
        <position position="1"/>
    </location>
</feature>
<evidence type="ECO:0000313" key="2">
    <source>
        <dbReference type="Proteomes" id="UP001057452"/>
    </source>
</evidence>
<evidence type="ECO:0000313" key="1">
    <source>
        <dbReference type="EMBL" id="KAI4826961.1"/>
    </source>
</evidence>
<proteinExistence type="predicted"/>
<dbReference type="EMBL" id="CM043789">
    <property type="protein sequence ID" value="KAI4826961.1"/>
    <property type="molecule type" value="Genomic_DNA"/>
</dbReference>
<protein>
    <submittedName>
        <fullName evidence="1">Uncharacterized protein</fullName>
    </submittedName>
</protein>
<gene>
    <name evidence="1" type="ORF">KUCAC02_030391</name>
</gene>
<organism evidence="1 2">
    <name type="scientific">Chaenocephalus aceratus</name>
    <name type="common">Blackfin icefish</name>
    <name type="synonym">Chaenichthys aceratus</name>
    <dbReference type="NCBI Taxonomy" id="36190"/>
    <lineage>
        <taxon>Eukaryota</taxon>
        <taxon>Metazoa</taxon>
        <taxon>Chordata</taxon>
        <taxon>Craniata</taxon>
        <taxon>Vertebrata</taxon>
        <taxon>Euteleostomi</taxon>
        <taxon>Actinopterygii</taxon>
        <taxon>Neopterygii</taxon>
        <taxon>Teleostei</taxon>
        <taxon>Neoteleostei</taxon>
        <taxon>Acanthomorphata</taxon>
        <taxon>Eupercaria</taxon>
        <taxon>Perciformes</taxon>
        <taxon>Notothenioidei</taxon>
        <taxon>Channichthyidae</taxon>
        <taxon>Chaenocephalus</taxon>
    </lineage>
</organism>
<feature type="non-terminal residue" evidence="1">
    <location>
        <position position="60"/>
    </location>
</feature>
<sequence>ADKGKLDCPCYGLKEVSLVEEPIQECTREPTRPEVLTKEEIGQWCIIKYDGEPFPGIILE</sequence>
<name>A0ACB9XKE3_CHAAC</name>
<dbReference type="Proteomes" id="UP001057452">
    <property type="component" value="Chromosome 5"/>
</dbReference>
<keyword evidence="2" id="KW-1185">Reference proteome</keyword>
<accession>A0ACB9XKE3</accession>
<reference evidence="1" key="1">
    <citation type="submission" date="2022-05" db="EMBL/GenBank/DDBJ databases">
        <title>Chromosome-level genome of Chaenocephalus aceratus.</title>
        <authorList>
            <person name="Park H."/>
        </authorList>
    </citation>
    <scope>NUCLEOTIDE SEQUENCE</scope>
    <source>
        <strain evidence="1">KU_202001</strain>
    </source>
</reference>
<comment type="caution">
    <text evidence="1">The sequence shown here is derived from an EMBL/GenBank/DDBJ whole genome shotgun (WGS) entry which is preliminary data.</text>
</comment>